<evidence type="ECO:0000313" key="2">
    <source>
        <dbReference type="EMBL" id="QDU22103.1"/>
    </source>
</evidence>
<dbReference type="RefSeq" id="WP_145241550.1">
    <property type="nucleotide sequence ID" value="NZ_CP036273.1"/>
</dbReference>
<organism evidence="2 3">
    <name type="scientific">Urbifossiella limnaea</name>
    <dbReference type="NCBI Taxonomy" id="2528023"/>
    <lineage>
        <taxon>Bacteria</taxon>
        <taxon>Pseudomonadati</taxon>
        <taxon>Planctomycetota</taxon>
        <taxon>Planctomycetia</taxon>
        <taxon>Gemmatales</taxon>
        <taxon>Gemmataceae</taxon>
        <taxon>Urbifossiella</taxon>
    </lineage>
</organism>
<reference evidence="2 3" key="1">
    <citation type="submission" date="2019-02" db="EMBL/GenBank/DDBJ databases">
        <title>Deep-cultivation of Planctomycetes and their phenomic and genomic characterization uncovers novel biology.</title>
        <authorList>
            <person name="Wiegand S."/>
            <person name="Jogler M."/>
            <person name="Boedeker C."/>
            <person name="Pinto D."/>
            <person name="Vollmers J."/>
            <person name="Rivas-Marin E."/>
            <person name="Kohn T."/>
            <person name="Peeters S.H."/>
            <person name="Heuer A."/>
            <person name="Rast P."/>
            <person name="Oberbeckmann S."/>
            <person name="Bunk B."/>
            <person name="Jeske O."/>
            <person name="Meyerdierks A."/>
            <person name="Storesund J.E."/>
            <person name="Kallscheuer N."/>
            <person name="Luecker S."/>
            <person name="Lage O.M."/>
            <person name="Pohl T."/>
            <person name="Merkel B.J."/>
            <person name="Hornburger P."/>
            <person name="Mueller R.-W."/>
            <person name="Bruemmer F."/>
            <person name="Labrenz M."/>
            <person name="Spormann A.M."/>
            <person name="Op den Camp H."/>
            <person name="Overmann J."/>
            <person name="Amann R."/>
            <person name="Jetten M.S.M."/>
            <person name="Mascher T."/>
            <person name="Medema M.H."/>
            <person name="Devos D.P."/>
            <person name="Kaster A.-K."/>
            <person name="Ovreas L."/>
            <person name="Rohde M."/>
            <person name="Galperin M.Y."/>
            <person name="Jogler C."/>
        </authorList>
    </citation>
    <scope>NUCLEOTIDE SEQUENCE [LARGE SCALE GENOMIC DNA]</scope>
    <source>
        <strain evidence="2 3">ETA_A1</strain>
    </source>
</reference>
<feature type="transmembrane region" description="Helical" evidence="1">
    <location>
        <begin position="63"/>
        <end position="83"/>
    </location>
</feature>
<name>A0A517XX74_9BACT</name>
<keyword evidence="1" id="KW-1133">Transmembrane helix</keyword>
<sequence>MSVPADLAADAAGDPAALAAIQFVQDFTPKPGVDYAWVEENARKAYELTAAAFDALDAKAGAIIGYVGAGAGLAAFGTVNTAATAAVHPAVAAAAVPTILFAVAALVFAARCRKSEPVYTLPSAIRLARRAEQNATAAEARAYLIPQWNLSAAMLRVVIRRKGELVDNATWCFGCAVASLLLPLLAVACTRNWAW</sequence>
<accession>A0A517XX74</accession>
<evidence type="ECO:0000256" key="1">
    <source>
        <dbReference type="SAM" id="Phobius"/>
    </source>
</evidence>
<protein>
    <submittedName>
        <fullName evidence="2">Uncharacterized protein</fullName>
    </submittedName>
</protein>
<keyword evidence="3" id="KW-1185">Reference proteome</keyword>
<keyword evidence="1" id="KW-0472">Membrane</keyword>
<evidence type="ECO:0000313" key="3">
    <source>
        <dbReference type="Proteomes" id="UP000319576"/>
    </source>
</evidence>
<feature type="transmembrane region" description="Helical" evidence="1">
    <location>
        <begin position="169"/>
        <end position="194"/>
    </location>
</feature>
<dbReference type="KEGG" id="uli:ETAA1_40780"/>
<dbReference type="Proteomes" id="UP000319576">
    <property type="component" value="Chromosome"/>
</dbReference>
<dbReference type="AlphaFoldDB" id="A0A517XX74"/>
<dbReference type="EMBL" id="CP036273">
    <property type="protein sequence ID" value="QDU22103.1"/>
    <property type="molecule type" value="Genomic_DNA"/>
</dbReference>
<proteinExistence type="predicted"/>
<gene>
    <name evidence="2" type="ORF">ETAA1_40780</name>
</gene>
<feature type="transmembrane region" description="Helical" evidence="1">
    <location>
        <begin position="89"/>
        <end position="110"/>
    </location>
</feature>
<keyword evidence="1" id="KW-0812">Transmembrane</keyword>